<evidence type="ECO:0000256" key="5">
    <source>
        <dbReference type="ARBA" id="ARBA00022692"/>
    </source>
</evidence>
<dbReference type="NCBIfam" id="TIGR00905">
    <property type="entry name" value="2A0302"/>
    <property type="match status" value="1"/>
</dbReference>
<evidence type="ECO:0000313" key="11">
    <source>
        <dbReference type="Proteomes" id="UP000053784"/>
    </source>
</evidence>
<feature type="transmembrane region" description="Helical" evidence="9">
    <location>
        <begin position="391"/>
        <end position="407"/>
    </location>
</feature>
<dbReference type="EMBL" id="JGVK01000003">
    <property type="protein sequence ID" value="KEY91630.1"/>
    <property type="molecule type" value="Genomic_DNA"/>
</dbReference>
<keyword evidence="11" id="KW-1185">Reference proteome</keyword>
<evidence type="ECO:0000256" key="1">
    <source>
        <dbReference type="ARBA" id="ARBA00004651"/>
    </source>
</evidence>
<dbReference type="InterPro" id="IPR004754">
    <property type="entry name" value="Amino_acid_antiprt"/>
</dbReference>
<dbReference type="Pfam" id="PF13520">
    <property type="entry name" value="AA_permease_2"/>
    <property type="match status" value="1"/>
</dbReference>
<dbReference type="OrthoDB" id="3185104at2"/>
<feature type="transmembrane region" description="Helical" evidence="9">
    <location>
        <begin position="235"/>
        <end position="258"/>
    </location>
</feature>
<proteinExistence type="inferred from homology"/>
<evidence type="ECO:0000256" key="8">
    <source>
        <dbReference type="ARBA" id="ARBA00023136"/>
    </source>
</evidence>
<feature type="transmembrane region" description="Helical" evidence="9">
    <location>
        <begin position="127"/>
        <end position="146"/>
    </location>
</feature>
<comment type="similarity">
    <text evidence="2">Belongs to the amino acid-polyamine-organocation (APC) superfamily. Basic amino acid/polyamine antiporter (APA) (TC 2.A.3.2) family.</text>
</comment>
<dbReference type="GO" id="GO:0022857">
    <property type="term" value="F:transmembrane transporter activity"/>
    <property type="evidence" value="ECO:0007669"/>
    <property type="project" value="InterPro"/>
</dbReference>
<sequence>MSSKLGFFSLIALVISSMIGAGVFSLPQNMAAVAGSAAVTLAWLITAVGMLFLALALQYLSLNKPNVDSGIFGYAKHGFGDLIGFCSAWGYWLSAMLANVSYLVIVFSTLGMIFDTPNLVMFGSGNTITSILFASLFLWLVHILVLSGLKNAAFINLLATFIKIIPLAFFVICALFVFNWNTFILDFAGLHFGKEHSILSQVKATMLITVWAFIGVEGAIVLSGRARNRKNIGHATIVGLFFAILIYMLVTLLSMGIIKSTELAQYQNPSMAKVLASIVGPWGEYVISTALIISVCGSFLTWTLLASEVPYLCAKEKLFPKSYLKSNYCGSPVKGLMLTSIGTQISLIIVMYAGSTYNTLLLIASEMILIPYFLVSTYVLQFSIKQRNNTGLFIGLCATLYSVWLFYASGLDYLIMSSVLYLPGFYFYCNSRREQSLPFFKNLEYFGIGALLLVAIIGVNMMRNGNF</sequence>
<comment type="caution">
    <text evidence="10">The sequence shown here is derived from an EMBL/GenBank/DDBJ whole genome shotgun (WGS) entry which is preliminary data.</text>
</comment>
<evidence type="ECO:0000313" key="10">
    <source>
        <dbReference type="EMBL" id="KEY91630.1"/>
    </source>
</evidence>
<organism evidence="10 11">
    <name type="scientific">Candidatus Photodesmus blepharonis</name>
    <dbReference type="NCBI Taxonomy" id="1179155"/>
    <lineage>
        <taxon>Bacteria</taxon>
        <taxon>Pseudomonadati</taxon>
        <taxon>Pseudomonadota</taxon>
        <taxon>Gammaproteobacteria</taxon>
        <taxon>Vibrionales</taxon>
        <taxon>Vibrionaceae</taxon>
        <taxon>Candidatus Photodesmus</taxon>
    </lineage>
</organism>
<reference evidence="10 11" key="1">
    <citation type="submission" date="2014-03" db="EMBL/GenBank/DDBJ databases">
        <title>Selection and divergence in the genomes of co-occurring obligate luminous symbionts with specific hosts.</title>
        <authorList>
            <person name="Hendry T.A."/>
            <person name="de Wet J.R."/>
            <person name="Dunlap P.V."/>
        </authorList>
    </citation>
    <scope>NUCLEOTIDE SEQUENCE [LARGE SCALE GENOMIC DNA]</scope>
    <source>
        <strain evidence="10 11">Ppalp.1</strain>
    </source>
</reference>
<keyword evidence="8 9" id="KW-0472">Membrane</keyword>
<feature type="transmembrane region" description="Helical" evidence="9">
    <location>
        <begin position="41"/>
        <end position="62"/>
    </location>
</feature>
<feature type="transmembrane region" description="Helical" evidence="9">
    <location>
        <begin position="153"/>
        <end position="178"/>
    </location>
</feature>
<dbReference type="GO" id="GO:0005886">
    <property type="term" value="C:plasma membrane"/>
    <property type="evidence" value="ECO:0007669"/>
    <property type="project" value="UniProtKB-SubCell"/>
</dbReference>
<dbReference type="Gene3D" id="1.20.1740.10">
    <property type="entry name" value="Amino acid/polyamine transporter I"/>
    <property type="match status" value="1"/>
</dbReference>
<evidence type="ECO:0000256" key="3">
    <source>
        <dbReference type="ARBA" id="ARBA00022448"/>
    </source>
</evidence>
<dbReference type="STRING" id="1179155.CF67_11029"/>
<dbReference type="InterPro" id="IPR050367">
    <property type="entry name" value="APC_superfamily"/>
</dbReference>
<feature type="transmembrane region" description="Helical" evidence="9">
    <location>
        <begin position="413"/>
        <end position="431"/>
    </location>
</feature>
<evidence type="ECO:0000256" key="9">
    <source>
        <dbReference type="SAM" id="Phobius"/>
    </source>
</evidence>
<dbReference type="eggNOG" id="COG0531">
    <property type="taxonomic scope" value="Bacteria"/>
</dbReference>
<evidence type="ECO:0000256" key="6">
    <source>
        <dbReference type="ARBA" id="ARBA00022970"/>
    </source>
</evidence>
<dbReference type="PANTHER" id="PTHR42770:SF4">
    <property type="entry name" value="ARGININE_ORNITHINE ANTIPORTER-RELATED"/>
    <property type="match status" value="1"/>
</dbReference>
<dbReference type="PIRSF" id="PIRSF006060">
    <property type="entry name" value="AA_transporter"/>
    <property type="match status" value="1"/>
</dbReference>
<dbReference type="InterPro" id="IPR002293">
    <property type="entry name" value="AA/rel_permease1"/>
</dbReference>
<keyword evidence="3" id="KW-0813">Transport</keyword>
<protein>
    <submittedName>
        <fullName evidence="10">Arginine/ornithine antiporter</fullName>
    </submittedName>
</protein>
<keyword evidence="5 9" id="KW-0812">Transmembrane</keyword>
<evidence type="ECO:0000256" key="4">
    <source>
        <dbReference type="ARBA" id="ARBA00022475"/>
    </source>
</evidence>
<keyword evidence="7 9" id="KW-1133">Transmembrane helix</keyword>
<feature type="transmembrane region" description="Helical" evidence="9">
    <location>
        <begin position="443"/>
        <end position="462"/>
    </location>
</feature>
<name>A0A084CPA1_9GAMM</name>
<evidence type="ECO:0000256" key="7">
    <source>
        <dbReference type="ARBA" id="ARBA00022989"/>
    </source>
</evidence>
<feature type="transmembrane region" description="Helical" evidence="9">
    <location>
        <begin position="82"/>
        <end position="107"/>
    </location>
</feature>
<dbReference type="RefSeq" id="WP_034413095.1">
    <property type="nucleotide sequence ID" value="NZ_JGVK01000003.1"/>
</dbReference>
<feature type="transmembrane region" description="Helical" evidence="9">
    <location>
        <begin position="360"/>
        <end position="379"/>
    </location>
</feature>
<dbReference type="Proteomes" id="UP000053784">
    <property type="component" value="Unassembled WGS sequence"/>
</dbReference>
<feature type="transmembrane region" description="Helical" evidence="9">
    <location>
        <begin position="198"/>
        <end position="223"/>
    </location>
</feature>
<feature type="transmembrane region" description="Helical" evidence="9">
    <location>
        <begin position="335"/>
        <end position="354"/>
    </location>
</feature>
<dbReference type="GO" id="GO:0006865">
    <property type="term" value="P:amino acid transport"/>
    <property type="evidence" value="ECO:0007669"/>
    <property type="project" value="UniProtKB-KW"/>
</dbReference>
<accession>A0A084CPA1</accession>
<comment type="subcellular location">
    <subcellularLocation>
        <location evidence="1">Cell membrane</location>
        <topology evidence="1">Multi-pass membrane protein</topology>
    </subcellularLocation>
</comment>
<keyword evidence="4" id="KW-1003">Cell membrane</keyword>
<feature type="transmembrane region" description="Helical" evidence="9">
    <location>
        <begin position="285"/>
        <end position="314"/>
    </location>
</feature>
<evidence type="ECO:0000256" key="2">
    <source>
        <dbReference type="ARBA" id="ARBA00008220"/>
    </source>
</evidence>
<keyword evidence="6" id="KW-0029">Amino-acid transport</keyword>
<gene>
    <name evidence="10" type="primary">ydgI</name>
    <name evidence="10" type="ORF">CF67_11029</name>
</gene>
<dbReference type="PANTHER" id="PTHR42770">
    <property type="entry name" value="AMINO ACID TRANSPORTER-RELATED"/>
    <property type="match status" value="1"/>
</dbReference>
<dbReference type="AlphaFoldDB" id="A0A084CPA1"/>